<dbReference type="InterPro" id="IPR036513">
    <property type="entry name" value="STAS_dom_sf"/>
</dbReference>
<dbReference type="SUPFAM" id="SSF52402">
    <property type="entry name" value="Adenine nucleotide alpha hydrolases-like"/>
    <property type="match status" value="1"/>
</dbReference>
<dbReference type="InterPro" id="IPR002645">
    <property type="entry name" value="STAS_dom"/>
</dbReference>
<dbReference type="AlphaFoldDB" id="A0A809S1S8"/>
<evidence type="ECO:0000313" key="3">
    <source>
        <dbReference type="Proteomes" id="UP000662873"/>
    </source>
</evidence>
<evidence type="ECO:0000259" key="1">
    <source>
        <dbReference type="PROSITE" id="PS50801"/>
    </source>
</evidence>
<reference evidence="2" key="1">
    <citation type="journal article" name="DNA Res.">
        <title>The physiological potential of anammox bacteria as revealed by their core genome structure.</title>
        <authorList>
            <person name="Okubo T."/>
            <person name="Toyoda A."/>
            <person name="Fukuhara K."/>
            <person name="Uchiyama I."/>
            <person name="Harigaya Y."/>
            <person name="Kuroiwa M."/>
            <person name="Suzuki T."/>
            <person name="Murakami Y."/>
            <person name="Suwa Y."/>
            <person name="Takami H."/>
        </authorList>
    </citation>
    <scope>NUCLEOTIDE SEQUENCE</scope>
    <source>
        <strain evidence="2">317325-2</strain>
    </source>
</reference>
<dbReference type="SUPFAM" id="SSF52091">
    <property type="entry name" value="SpoIIaa-like"/>
    <property type="match status" value="1"/>
</dbReference>
<organism evidence="2 3">
    <name type="scientific">Candidatus Nitrosymbiomonas proteolyticus</name>
    <dbReference type="NCBI Taxonomy" id="2608984"/>
    <lineage>
        <taxon>Bacteria</taxon>
        <taxon>Bacillati</taxon>
        <taxon>Armatimonadota</taxon>
        <taxon>Armatimonadota incertae sedis</taxon>
        <taxon>Candidatus Nitrosymbiomonas</taxon>
    </lineage>
</organism>
<dbReference type="Gene3D" id="3.30.750.24">
    <property type="entry name" value="STAS domain"/>
    <property type="match status" value="1"/>
</dbReference>
<dbReference type="Proteomes" id="UP000662873">
    <property type="component" value="Chromosome"/>
</dbReference>
<dbReference type="PROSITE" id="PS50801">
    <property type="entry name" value="STAS"/>
    <property type="match status" value="1"/>
</dbReference>
<accession>A0A809S1S8</accession>
<evidence type="ECO:0000313" key="2">
    <source>
        <dbReference type="EMBL" id="BBO22416.1"/>
    </source>
</evidence>
<sequence length="261" mass="28896">MIVESYEDVIRLSGKLLDNFWETIHTAISLTLKRHPTGVIIDCSGITECNHAGAETFVNAMEYIDSHDARIICVGMPAQVLEVFKSTPEVRSQLPMADSIEQARRSLDLLAAGGPQKRKLLYQPQSRVVLLLTGDERDKEGCAQAQRVADTEQAEVILTYVISVPRDLPLQAPMERDEQRALAAVEESTKFFETKGIPSKPVVSRARDIASGLDEVLQEQSAKRLVVPLSANPDRLEVQLELVRSILTKIKANVVFSTPAH</sequence>
<feature type="domain" description="STAS" evidence="1">
    <location>
        <begin position="9"/>
        <end position="107"/>
    </location>
</feature>
<dbReference type="EMBL" id="AP021858">
    <property type="protein sequence ID" value="BBO22416.1"/>
    <property type="molecule type" value="Genomic_DNA"/>
</dbReference>
<name>A0A809S1S8_9BACT</name>
<dbReference type="KEGG" id="npy:NPRO_00110"/>
<dbReference type="Pfam" id="PF01740">
    <property type="entry name" value="STAS"/>
    <property type="match status" value="1"/>
</dbReference>
<protein>
    <recommendedName>
        <fullName evidence="1">STAS domain-containing protein</fullName>
    </recommendedName>
</protein>
<gene>
    <name evidence="2" type="ORF">NPRO_00110</name>
</gene>
<proteinExistence type="predicted"/>